<evidence type="ECO:0000259" key="2">
    <source>
        <dbReference type="Pfam" id="PF13952"/>
    </source>
</evidence>
<proteinExistence type="predicted"/>
<dbReference type="EMBL" id="PQIB02000001">
    <property type="protein sequence ID" value="RLN39944.1"/>
    <property type="molecule type" value="Genomic_DNA"/>
</dbReference>
<dbReference type="Proteomes" id="UP000275267">
    <property type="component" value="Unassembled WGS sequence"/>
</dbReference>
<gene>
    <name evidence="3" type="ORF">C2845_PM01G21630</name>
</gene>
<reference evidence="4" key="1">
    <citation type="journal article" date="2019" name="Nat. Commun.">
        <title>The genome of broomcorn millet.</title>
        <authorList>
            <person name="Zou C."/>
            <person name="Miki D."/>
            <person name="Li D."/>
            <person name="Tang Q."/>
            <person name="Xiao L."/>
            <person name="Rajput S."/>
            <person name="Deng P."/>
            <person name="Jia W."/>
            <person name="Huang R."/>
            <person name="Zhang M."/>
            <person name="Sun Y."/>
            <person name="Hu J."/>
            <person name="Fu X."/>
            <person name="Schnable P.S."/>
            <person name="Li F."/>
            <person name="Zhang H."/>
            <person name="Feng B."/>
            <person name="Zhu X."/>
            <person name="Liu R."/>
            <person name="Schnable J.C."/>
            <person name="Zhu J.-K."/>
            <person name="Zhang H."/>
        </authorList>
    </citation>
    <scope>NUCLEOTIDE SEQUENCE [LARGE SCALE GENOMIC DNA]</scope>
</reference>
<dbReference type="AlphaFoldDB" id="A0A3L6TM37"/>
<keyword evidence="4" id="KW-1185">Reference proteome</keyword>
<name>A0A3L6TM37_PANMI</name>
<protein>
    <recommendedName>
        <fullName evidence="2">DUF4216 domain-containing protein</fullName>
    </recommendedName>
</protein>
<organism evidence="3 4">
    <name type="scientific">Panicum miliaceum</name>
    <name type="common">Proso millet</name>
    <name type="synonym">Broomcorn millet</name>
    <dbReference type="NCBI Taxonomy" id="4540"/>
    <lineage>
        <taxon>Eukaryota</taxon>
        <taxon>Viridiplantae</taxon>
        <taxon>Streptophyta</taxon>
        <taxon>Embryophyta</taxon>
        <taxon>Tracheophyta</taxon>
        <taxon>Spermatophyta</taxon>
        <taxon>Magnoliopsida</taxon>
        <taxon>Liliopsida</taxon>
        <taxon>Poales</taxon>
        <taxon>Poaceae</taxon>
        <taxon>PACMAD clade</taxon>
        <taxon>Panicoideae</taxon>
        <taxon>Panicodae</taxon>
        <taxon>Paniceae</taxon>
        <taxon>Panicinae</taxon>
        <taxon>Panicum</taxon>
        <taxon>Panicum sect. Panicum</taxon>
    </lineage>
</organism>
<evidence type="ECO:0000313" key="4">
    <source>
        <dbReference type="Proteomes" id="UP000275267"/>
    </source>
</evidence>
<feature type="domain" description="DUF4216" evidence="2">
    <location>
        <begin position="65"/>
        <end position="142"/>
    </location>
</feature>
<feature type="region of interest" description="Disordered" evidence="1">
    <location>
        <begin position="208"/>
        <end position="227"/>
    </location>
</feature>
<dbReference type="InterPro" id="IPR025312">
    <property type="entry name" value="DUF4216"/>
</dbReference>
<accession>A0A3L6TM37</accession>
<sequence>MMIAKKYSSYTINGFDFHTKSYDDGRSVQNSGVALVAESACFERGNKDNIILGNKTYYGIIKEIVELNYQHKGNIVLFKCDWVDNRVQDKWVKTDQFGVTSVNFKYLFNTGEEISDELFILATQAVQVFYVPDPIDIEWAVVLQSKPRDFYDMDNLESEHLDTGNGLVVPLPDVNSNVTVDIINRVVPVVRTYIDGIIVETKKSRKTLRRGKMSSARRNNEDSSIPEYEQQRLANMAIIKEMLESLKIPTMNTSVPPQCP</sequence>
<dbReference type="STRING" id="4540.A0A3L6TM37"/>
<dbReference type="OrthoDB" id="1933679at2759"/>
<dbReference type="PANTHER" id="PTHR48258">
    <property type="entry name" value="DUF4218 DOMAIN-CONTAINING PROTEIN-RELATED"/>
    <property type="match status" value="1"/>
</dbReference>
<comment type="caution">
    <text evidence="3">The sequence shown here is derived from an EMBL/GenBank/DDBJ whole genome shotgun (WGS) entry which is preliminary data.</text>
</comment>
<dbReference type="Pfam" id="PF13952">
    <property type="entry name" value="DUF4216"/>
    <property type="match status" value="1"/>
</dbReference>
<evidence type="ECO:0000313" key="3">
    <source>
        <dbReference type="EMBL" id="RLN39944.1"/>
    </source>
</evidence>
<evidence type="ECO:0000256" key="1">
    <source>
        <dbReference type="SAM" id="MobiDB-lite"/>
    </source>
</evidence>